<dbReference type="NCBIfam" id="NF006746">
    <property type="entry name" value="PRK09270.1-5"/>
    <property type="match status" value="1"/>
</dbReference>
<dbReference type="PANTHER" id="PTHR10285">
    <property type="entry name" value="URIDINE KINASE"/>
    <property type="match status" value="1"/>
</dbReference>
<sequence length="251" mass="27121">MSITPDATGSALPMSPSLEVMAERVLAASRAERRTLVAIAGPPAAGKSTLAEALCARIDALRPGYVALVPMDGYHFDNAVLIPQGRLDLKGAPETFDVAGLSHDLARLRRDDGPVAVPLFDRPLDLARAGARLIQPSHRLVLVEGNYLLLDRAPWRALRPFFDLTLFIEVPDAVLVERLLRRWHDLGQDAAGAATRTHDKDMLNAQLIKDHSVAPDWHWRFLAGTSEVPMASDSPGIADSSTVSDSPGTSD</sequence>
<dbReference type="Gene3D" id="3.40.50.300">
    <property type="entry name" value="P-loop containing nucleotide triphosphate hydrolases"/>
    <property type="match status" value="1"/>
</dbReference>
<protein>
    <submittedName>
        <fullName evidence="2">Nucleoside triphosphate hydrolase</fullName>
    </submittedName>
</protein>
<dbReference type="GO" id="GO:0016787">
    <property type="term" value="F:hydrolase activity"/>
    <property type="evidence" value="ECO:0007669"/>
    <property type="project" value="UniProtKB-KW"/>
</dbReference>
<proteinExistence type="predicted"/>
<dbReference type="SUPFAM" id="SSF52540">
    <property type="entry name" value="P-loop containing nucleoside triphosphate hydrolases"/>
    <property type="match status" value="1"/>
</dbReference>
<name>A0AB74UCI2_9GAMM</name>
<reference evidence="2" key="1">
    <citation type="submission" date="2024-06" db="EMBL/GenBank/DDBJ databases">
        <title>Complete genome of Salinicola endophyticus HNIBRBA4755.</title>
        <authorList>
            <person name="Shin S.Y."/>
            <person name="Kang H."/>
            <person name="Song J."/>
        </authorList>
    </citation>
    <scope>NUCLEOTIDE SEQUENCE</scope>
    <source>
        <strain evidence="2">HNIBRBA4755</strain>
    </source>
</reference>
<feature type="region of interest" description="Disordered" evidence="1">
    <location>
        <begin position="230"/>
        <end position="251"/>
    </location>
</feature>
<accession>A0AB74UCI2</accession>
<gene>
    <name evidence="2" type="ORF">ABV408_14365</name>
</gene>
<keyword evidence="2" id="KW-0378">Hydrolase</keyword>
<evidence type="ECO:0000256" key="1">
    <source>
        <dbReference type="SAM" id="MobiDB-lite"/>
    </source>
</evidence>
<dbReference type="AlphaFoldDB" id="A0AB74UCI2"/>
<organism evidence="2">
    <name type="scientific">Salinicola endophyticus</name>
    <dbReference type="NCBI Taxonomy" id="1949083"/>
    <lineage>
        <taxon>Bacteria</taxon>
        <taxon>Pseudomonadati</taxon>
        <taxon>Pseudomonadota</taxon>
        <taxon>Gammaproteobacteria</taxon>
        <taxon>Oceanospirillales</taxon>
        <taxon>Halomonadaceae</taxon>
        <taxon>Salinicola</taxon>
    </lineage>
</organism>
<feature type="compositionally biased region" description="Polar residues" evidence="1">
    <location>
        <begin position="239"/>
        <end position="251"/>
    </location>
</feature>
<dbReference type="RefSeq" id="WP_353979588.1">
    <property type="nucleotide sequence ID" value="NZ_CP159578.1"/>
</dbReference>
<dbReference type="EMBL" id="CP159578">
    <property type="protein sequence ID" value="XCJ78610.1"/>
    <property type="molecule type" value="Genomic_DNA"/>
</dbReference>
<dbReference type="InterPro" id="IPR027417">
    <property type="entry name" value="P-loop_NTPase"/>
</dbReference>
<evidence type="ECO:0000313" key="2">
    <source>
        <dbReference type="EMBL" id="XCJ78610.1"/>
    </source>
</evidence>